<feature type="domain" description="Serine-threonine/tyrosine-protein kinase catalytic" evidence="11">
    <location>
        <begin position="35"/>
        <end position="129"/>
    </location>
</feature>
<evidence type="ECO:0000256" key="10">
    <source>
        <dbReference type="PROSITE-ProRule" id="PRU10141"/>
    </source>
</evidence>
<evidence type="ECO:0000256" key="8">
    <source>
        <dbReference type="ARBA" id="ARBA00047899"/>
    </source>
</evidence>
<evidence type="ECO:0000256" key="2">
    <source>
        <dbReference type="ARBA" id="ARBA00012513"/>
    </source>
</evidence>
<evidence type="ECO:0000256" key="7">
    <source>
        <dbReference type="ARBA" id="ARBA00022840"/>
    </source>
</evidence>
<organism evidence="12 13">
    <name type="scientific">Trifolium subterraneum</name>
    <name type="common">Subterranean clover</name>
    <dbReference type="NCBI Taxonomy" id="3900"/>
    <lineage>
        <taxon>Eukaryota</taxon>
        <taxon>Viridiplantae</taxon>
        <taxon>Streptophyta</taxon>
        <taxon>Embryophyta</taxon>
        <taxon>Tracheophyta</taxon>
        <taxon>Spermatophyta</taxon>
        <taxon>Magnoliopsida</taxon>
        <taxon>eudicotyledons</taxon>
        <taxon>Gunneridae</taxon>
        <taxon>Pentapetalae</taxon>
        <taxon>rosids</taxon>
        <taxon>fabids</taxon>
        <taxon>Fabales</taxon>
        <taxon>Fabaceae</taxon>
        <taxon>Papilionoideae</taxon>
        <taxon>50 kb inversion clade</taxon>
        <taxon>NPAAA clade</taxon>
        <taxon>Hologalegina</taxon>
        <taxon>IRL clade</taxon>
        <taxon>Trifolieae</taxon>
        <taxon>Trifolium</taxon>
    </lineage>
</organism>
<dbReference type="InterPro" id="IPR011009">
    <property type="entry name" value="Kinase-like_dom_sf"/>
</dbReference>
<proteinExistence type="predicted"/>
<dbReference type="Proteomes" id="UP000242715">
    <property type="component" value="Unassembled WGS sequence"/>
</dbReference>
<keyword evidence="13" id="KW-1185">Reference proteome</keyword>
<dbReference type="EC" id="2.7.11.1" evidence="2"/>
<name>A0A2Z6LYY9_TRISU</name>
<accession>A0A2Z6LYY9</accession>
<dbReference type="GO" id="GO:0005524">
    <property type="term" value="F:ATP binding"/>
    <property type="evidence" value="ECO:0007669"/>
    <property type="project" value="UniProtKB-UniRule"/>
</dbReference>
<dbReference type="GO" id="GO:0016020">
    <property type="term" value="C:membrane"/>
    <property type="evidence" value="ECO:0007669"/>
    <property type="project" value="UniProtKB-SubCell"/>
</dbReference>
<evidence type="ECO:0000256" key="5">
    <source>
        <dbReference type="ARBA" id="ARBA00022741"/>
    </source>
</evidence>
<evidence type="ECO:0000259" key="11">
    <source>
        <dbReference type="Pfam" id="PF07714"/>
    </source>
</evidence>
<dbReference type="InterPro" id="IPR017441">
    <property type="entry name" value="Protein_kinase_ATP_BS"/>
</dbReference>
<dbReference type="Gene3D" id="1.10.510.10">
    <property type="entry name" value="Transferase(Phosphotransferase) domain 1"/>
    <property type="match status" value="1"/>
</dbReference>
<evidence type="ECO:0000256" key="9">
    <source>
        <dbReference type="ARBA" id="ARBA00048679"/>
    </source>
</evidence>
<dbReference type="PROSITE" id="PS00107">
    <property type="entry name" value="PROTEIN_KINASE_ATP"/>
    <property type="match status" value="1"/>
</dbReference>
<keyword evidence="4" id="KW-0808">Transferase</keyword>
<dbReference type="GO" id="GO:0004674">
    <property type="term" value="F:protein serine/threonine kinase activity"/>
    <property type="evidence" value="ECO:0007669"/>
    <property type="project" value="UniProtKB-KW"/>
</dbReference>
<keyword evidence="6" id="KW-0418">Kinase</keyword>
<dbReference type="InterPro" id="IPR051824">
    <property type="entry name" value="LRR_Rcpt-Like_S/T_Kinase"/>
</dbReference>
<keyword evidence="5 10" id="KW-0547">Nucleotide-binding</keyword>
<evidence type="ECO:0000256" key="6">
    <source>
        <dbReference type="ARBA" id="ARBA00022777"/>
    </source>
</evidence>
<evidence type="ECO:0000256" key="4">
    <source>
        <dbReference type="ARBA" id="ARBA00022679"/>
    </source>
</evidence>
<dbReference type="SUPFAM" id="SSF56112">
    <property type="entry name" value="Protein kinase-like (PK-like)"/>
    <property type="match status" value="2"/>
</dbReference>
<dbReference type="EMBL" id="DF973254">
    <property type="protein sequence ID" value="GAU22793.1"/>
    <property type="molecule type" value="Genomic_DNA"/>
</dbReference>
<gene>
    <name evidence="12" type="ORF">TSUD_142330</name>
</gene>
<evidence type="ECO:0000256" key="1">
    <source>
        <dbReference type="ARBA" id="ARBA00004479"/>
    </source>
</evidence>
<protein>
    <recommendedName>
        <fullName evidence="2">non-specific serine/threonine protein kinase</fullName>
        <ecNumber evidence="2">2.7.11.1</ecNumber>
    </recommendedName>
</protein>
<evidence type="ECO:0000313" key="13">
    <source>
        <dbReference type="Proteomes" id="UP000242715"/>
    </source>
</evidence>
<sequence>MTEENIIGSGGFGTVYRVPVDDLTYVAVKKIAKYVQTTKLNEKIDVFSFGVILLELTTGKKATRGDEHSSLADWAWRHIQAESNIEELLDKEVTEQSYLDEMCGIFKLGIMCTAKLPSRRPSMKDVLHILLRCEGGTVFGQRNDIVEEYDVVVPFL</sequence>
<reference evidence="13" key="1">
    <citation type="journal article" date="2017" name="Front. Plant Sci.">
        <title>Climate Clever Clovers: New Paradigm to Reduce the Environmental Footprint of Ruminants by Breeding Low Methanogenic Forages Utilizing Haplotype Variation.</title>
        <authorList>
            <person name="Kaur P."/>
            <person name="Appels R."/>
            <person name="Bayer P.E."/>
            <person name="Keeble-Gagnere G."/>
            <person name="Wang J."/>
            <person name="Hirakawa H."/>
            <person name="Shirasawa K."/>
            <person name="Vercoe P."/>
            <person name="Stefanova K."/>
            <person name="Durmic Z."/>
            <person name="Nichols P."/>
            <person name="Revell C."/>
            <person name="Isobe S.N."/>
            <person name="Edwards D."/>
            <person name="Erskine W."/>
        </authorList>
    </citation>
    <scope>NUCLEOTIDE SEQUENCE [LARGE SCALE GENOMIC DNA]</scope>
    <source>
        <strain evidence="13">cv. Daliak</strain>
    </source>
</reference>
<dbReference type="PANTHER" id="PTHR48006:SF102">
    <property type="entry name" value="LEUCINE-RICH REPEAT-CONTAINING PROTEIN DDB_G0281931-RELATED"/>
    <property type="match status" value="1"/>
</dbReference>
<comment type="subcellular location">
    <subcellularLocation>
        <location evidence="1">Membrane</location>
        <topology evidence="1">Single-pass type I membrane protein</topology>
    </subcellularLocation>
</comment>
<feature type="binding site" evidence="10">
    <location>
        <position position="30"/>
    </location>
    <ligand>
        <name>ATP</name>
        <dbReference type="ChEBI" id="CHEBI:30616"/>
    </ligand>
</feature>
<dbReference type="AlphaFoldDB" id="A0A2Z6LYY9"/>
<comment type="catalytic activity">
    <reaction evidence="8">
        <text>L-threonyl-[protein] + ATP = O-phospho-L-threonyl-[protein] + ADP + H(+)</text>
        <dbReference type="Rhea" id="RHEA:46608"/>
        <dbReference type="Rhea" id="RHEA-COMP:11060"/>
        <dbReference type="Rhea" id="RHEA-COMP:11605"/>
        <dbReference type="ChEBI" id="CHEBI:15378"/>
        <dbReference type="ChEBI" id="CHEBI:30013"/>
        <dbReference type="ChEBI" id="CHEBI:30616"/>
        <dbReference type="ChEBI" id="CHEBI:61977"/>
        <dbReference type="ChEBI" id="CHEBI:456216"/>
        <dbReference type="EC" id="2.7.11.1"/>
    </reaction>
</comment>
<dbReference type="OrthoDB" id="4062651at2759"/>
<dbReference type="PANTHER" id="PTHR48006">
    <property type="entry name" value="LEUCINE-RICH REPEAT-CONTAINING PROTEIN DDB_G0281931-RELATED"/>
    <property type="match status" value="1"/>
</dbReference>
<keyword evidence="3" id="KW-0723">Serine/threonine-protein kinase</keyword>
<evidence type="ECO:0000256" key="3">
    <source>
        <dbReference type="ARBA" id="ARBA00022527"/>
    </source>
</evidence>
<evidence type="ECO:0000313" key="12">
    <source>
        <dbReference type="EMBL" id="GAU22793.1"/>
    </source>
</evidence>
<comment type="catalytic activity">
    <reaction evidence="9">
        <text>L-seryl-[protein] + ATP = O-phospho-L-seryl-[protein] + ADP + H(+)</text>
        <dbReference type="Rhea" id="RHEA:17989"/>
        <dbReference type="Rhea" id="RHEA-COMP:9863"/>
        <dbReference type="Rhea" id="RHEA-COMP:11604"/>
        <dbReference type="ChEBI" id="CHEBI:15378"/>
        <dbReference type="ChEBI" id="CHEBI:29999"/>
        <dbReference type="ChEBI" id="CHEBI:30616"/>
        <dbReference type="ChEBI" id="CHEBI:83421"/>
        <dbReference type="ChEBI" id="CHEBI:456216"/>
        <dbReference type="EC" id="2.7.11.1"/>
    </reaction>
</comment>
<dbReference type="Pfam" id="PF07714">
    <property type="entry name" value="PK_Tyr_Ser-Thr"/>
    <property type="match status" value="1"/>
</dbReference>
<keyword evidence="7 10" id="KW-0067">ATP-binding</keyword>
<dbReference type="InterPro" id="IPR001245">
    <property type="entry name" value="Ser-Thr/Tyr_kinase_cat_dom"/>
</dbReference>